<evidence type="ECO:0000313" key="1">
    <source>
        <dbReference type="EMBL" id="TYB31497.1"/>
    </source>
</evidence>
<sequence length="206" mass="22194">MKKIVIVLILVLGVIFTANASPLGMEIEVRGGGYLTVAPESAKNMFGNGYLIGGSLRKSVFPMVKLGLSVDRIAFSKDALQYVDMSTEMQETINAASDEVDVEYTMLPICGELFLDPPLLPLYAHAGVGMYRSSIKVTLKDTGEVAYDEAETKLGGFIGAGTKLGIPMIPISFRAGAKYHILKLEDKALDESMKAISLEAGVRIEL</sequence>
<dbReference type="EMBL" id="VSIX01000033">
    <property type="protein sequence ID" value="TYB31497.1"/>
    <property type="molecule type" value="Genomic_DNA"/>
</dbReference>
<accession>A0A5D0MCI4</accession>
<name>A0A5D0MCI4_9BACT</name>
<evidence type="ECO:0008006" key="3">
    <source>
        <dbReference type="Google" id="ProtNLM"/>
    </source>
</evidence>
<dbReference type="AlphaFoldDB" id="A0A5D0MCI4"/>
<proteinExistence type="predicted"/>
<reference evidence="1" key="1">
    <citation type="submission" date="2019-08" db="EMBL/GenBank/DDBJ databases">
        <title>Genomic characterization of a novel candidate phylum (ARYD3) from a high temperature, high salinity tertiary oil reservoir in north central Oklahoma, USA.</title>
        <authorList>
            <person name="Youssef N.H."/>
            <person name="Yadav A."/>
            <person name="Elshahed M.S."/>
        </authorList>
    </citation>
    <scope>NUCLEOTIDE SEQUENCE [LARGE SCALE GENOMIC DNA]</scope>
    <source>
        <strain evidence="1">ARYD3</strain>
    </source>
</reference>
<dbReference type="Proteomes" id="UP000324143">
    <property type="component" value="Unassembled WGS sequence"/>
</dbReference>
<keyword evidence="2" id="KW-1185">Reference proteome</keyword>
<gene>
    <name evidence="1" type="ORF">FXF47_04045</name>
</gene>
<comment type="caution">
    <text evidence="1">The sequence shown here is derived from an EMBL/GenBank/DDBJ whole genome shotgun (WGS) entry which is preliminary data.</text>
</comment>
<organism evidence="1 2">
    <name type="scientific">Candidatus Mcinerneyibacterium aminivorans</name>
    <dbReference type="NCBI Taxonomy" id="2703815"/>
    <lineage>
        <taxon>Bacteria</taxon>
        <taxon>Candidatus Macinerneyibacteriota</taxon>
        <taxon>Candidatus Mcinerneyibacteria</taxon>
        <taxon>Candidatus Mcinerneyibacteriales</taxon>
        <taxon>Candidatus Mcinerneyibacteriaceae</taxon>
        <taxon>Candidatus Mcinerneyibacterium</taxon>
    </lineage>
</organism>
<protein>
    <recommendedName>
        <fullName evidence="3">Outer membrane protein beta-barrel domain-containing protein</fullName>
    </recommendedName>
</protein>
<evidence type="ECO:0000313" key="2">
    <source>
        <dbReference type="Proteomes" id="UP000324143"/>
    </source>
</evidence>